<proteinExistence type="predicted"/>
<dbReference type="SUPFAM" id="SSF52540">
    <property type="entry name" value="P-loop containing nucleoside triphosphate hydrolases"/>
    <property type="match status" value="1"/>
</dbReference>
<dbReference type="InterPro" id="IPR003439">
    <property type="entry name" value="ABC_transporter-like_ATP-bd"/>
</dbReference>
<dbReference type="Gene3D" id="3.40.50.300">
    <property type="entry name" value="P-loop containing nucleotide triphosphate hydrolases"/>
    <property type="match status" value="1"/>
</dbReference>
<reference evidence="5 6" key="1">
    <citation type="submission" date="2019-04" db="EMBL/GenBank/DDBJ databases">
        <title>Pedobacter sp. RP-3-15 sp. nov., isolated from Arctic soil.</title>
        <authorList>
            <person name="Dahal R.H."/>
            <person name="Kim D.-U."/>
        </authorList>
    </citation>
    <scope>NUCLEOTIDE SEQUENCE [LARGE SCALE GENOMIC DNA]</scope>
    <source>
        <strain evidence="5 6">RP-3-15</strain>
    </source>
</reference>
<keyword evidence="2" id="KW-0547">Nucleotide-binding</keyword>
<dbReference type="PROSITE" id="PS50893">
    <property type="entry name" value="ABC_TRANSPORTER_2"/>
    <property type="match status" value="1"/>
</dbReference>
<accession>A0A4U1CCM6</accession>
<organism evidence="5 6">
    <name type="scientific">Pedobacter frigoris</name>
    <dbReference type="NCBI Taxonomy" id="2571272"/>
    <lineage>
        <taxon>Bacteria</taxon>
        <taxon>Pseudomonadati</taxon>
        <taxon>Bacteroidota</taxon>
        <taxon>Sphingobacteriia</taxon>
        <taxon>Sphingobacteriales</taxon>
        <taxon>Sphingobacteriaceae</taxon>
        <taxon>Pedobacter</taxon>
    </lineage>
</organism>
<evidence type="ECO:0000313" key="5">
    <source>
        <dbReference type="EMBL" id="TKC03738.1"/>
    </source>
</evidence>
<dbReference type="InterPro" id="IPR051782">
    <property type="entry name" value="ABC_Transporter_VariousFunc"/>
</dbReference>
<evidence type="ECO:0000259" key="4">
    <source>
        <dbReference type="PROSITE" id="PS50893"/>
    </source>
</evidence>
<name>A0A4U1CCM6_9SPHI</name>
<protein>
    <submittedName>
        <fullName evidence="5">ATP-binding cassette domain-containing protein</fullName>
    </submittedName>
</protein>
<dbReference type="InterPro" id="IPR027417">
    <property type="entry name" value="P-loop_NTPase"/>
</dbReference>
<feature type="domain" description="ABC transporter" evidence="4">
    <location>
        <begin position="5"/>
        <end position="218"/>
    </location>
</feature>
<dbReference type="PANTHER" id="PTHR42939">
    <property type="entry name" value="ABC TRANSPORTER ATP-BINDING PROTEIN ALBC-RELATED"/>
    <property type="match status" value="1"/>
</dbReference>
<dbReference type="GO" id="GO:0016887">
    <property type="term" value="F:ATP hydrolysis activity"/>
    <property type="evidence" value="ECO:0007669"/>
    <property type="project" value="InterPro"/>
</dbReference>
<keyword evidence="1" id="KW-0813">Transport</keyword>
<dbReference type="GO" id="GO:0005524">
    <property type="term" value="F:ATP binding"/>
    <property type="evidence" value="ECO:0007669"/>
    <property type="project" value="UniProtKB-KW"/>
</dbReference>
<gene>
    <name evidence="5" type="ORF">FA047_19450</name>
</gene>
<evidence type="ECO:0000256" key="1">
    <source>
        <dbReference type="ARBA" id="ARBA00022448"/>
    </source>
</evidence>
<evidence type="ECO:0000256" key="2">
    <source>
        <dbReference type="ARBA" id="ARBA00022741"/>
    </source>
</evidence>
<keyword evidence="3 5" id="KW-0067">ATP-binding</keyword>
<dbReference type="EMBL" id="SWBQ01000007">
    <property type="protein sequence ID" value="TKC03738.1"/>
    <property type="molecule type" value="Genomic_DNA"/>
</dbReference>
<sequence length="218" mass="25042">MKHTLEADGINLEFGNRKILSDIYLKCETGKITGLLGRNGNGKSCLMNIIYGTLNATDKSIRLDGRPLLQAYKKPEILLYLPQFNFIPKFLKLKSIFTDFNLEYNELESLFPEFKTKYNSRIKNLSGGQRRLIEIYIVLKSNSKFALLDEPFSHLSPLMIETVKELLLETKKTKGLLVTDHMFRDIIDVSDDLYLLTGGRTHLTKDIKELEFLGYAKL</sequence>
<dbReference type="RefSeq" id="WP_136837761.1">
    <property type="nucleotide sequence ID" value="NZ_SWBQ01000007.1"/>
</dbReference>
<comment type="caution">
    <text evidence="5">The sequence shown here is derived from an EMBL/GenBank/DDBJ whole genome shotgun (WGS) entry which is preliminary data.</text>
</comment>
<keyword evidence="6" id="KW-1185">Reference proteome</keyword>
<dbReference type="AlphaFoldDB" id="A0A4U1CCM6"/>
<evidence type="ECO:0000313" key="6">
    <source>
        <dbReference type="Proteomes" id="UP000307244"/>
    </source>
</evidence>
<dbReference type="PANTHER" id="PTHR42939:SF1">
    <property type="entry name" value="ABC TRANSPORTER ATP-BINDING PROTEIN ALBC-RELATED"/>
    <property type="match status" value="1"/>
</dbReference>
<dbReference type="OrthoDB" id="9785229at2"/>
<evidence type="ECO:0000256" key="3">
    <source>
        <dbReference type="ARBA" id="ARBA00022840"/>
    </source>
</evidence>
<dbReference type="Proteomes" id="UP000307244">
    <property type="component" value="Unassembled WGS sequence"/>
</dbReference>
<dbReference type="Pfam" id="PF00005">
    <property type="entry name" value="ABC_tran"/>
    <property type="match status" value="1"/>
</dbReference>